<comment type="caution">
    <text evidence="2">The sequence shown here is derived from an EMBL/GenBank/DDBJ whole genome shotgun (WGS) entry which is preliminary data.</text>
</comment>
<dbReference type="OrthoDB" id="4549247at2"/>
<feature type="region of interest" description="Disordered" evidence="1">
    <location>
        <begin position="1"/>
        <end position="23"/>
    </location>
</feature>
<proteinExistence type="predicted"/>
<protein>
    <submittedName>
        <fullName evidence="2">Uncharacterized protein</fullName>
    </submittedName>
</protein>
<feature type="compositionally biased region" description="Basic and acidic residues" evidence="1">
    <location>
        <begin position="1"/>
        <end position="18"/>
    </location>
</feature>
<gene>
    <name evidence="2" type="ORF">EV378_1024</name>
</gene>
<dbReference type="Proteomes" id="UP000295560">
    <property type="component" value="Unassembled WGS sequence"/>
</dbReference>
<dbReference type="AlphaFoldDB" id="A0A4R1HRI7"/>
<sequence length="347" mass="38271">MSDDRRPPYEPADGHGDEEATNDASNVWQPSEEAMNSLARGLDAHVERIRRIMQPLAGRIAELPVVKRQTDAISAVVARNQQLIKIQTEAAQAVAEHLQQIDFVWLEGLREQLAGVLSRIDFGKIADAIHRGLPPNWQELNDMVRISELFDITEAGYPTAWVPRASILNQLIQAETDDERGQIFAGHQAEIIEDCRTVIADVVDEDLVELAEMLEEMLTVAEGGHLVAAQALAASIFDTTLRFTIEPERISGYYAKVKAEIEDHKENASLSELRWGLVHIPAVAALKMFNAPAGDPVPDRFNRHASAHAVGRVQYSPANALIAVTLATSLVREAQEQISEETEDDAA</sequence>
<dbReference type="RefSeq" id="WP_132421543.1">
    <property type="nucleotide sequence ID" value="NZ_SMFZ01000001.1"/>
</dbReference>
<name>A0A4R1HRI7_PSEEN</name>
<dbReference type="EMBL" id="SMFZ01000001">
    <property type="protein sequence ID" value="TCK25224.1"/>
    <property type="molecule type" value="Genomic_DNA"/>
</dbReference>
<keyword evidence="3" id="KW-1185">Reference proteome</keyword>
<evidence type="ECO:0000256" key="1">
    <source>
        <dbReference type="SAM" id="MobiDB-lite"/>
    </source>
</evidence>
<reference evidence="2 3" key="1">
    <citation type="submission" date="2019-03" db="EMBL/GenBank/DDBJ databases">
        <title>Sequencing the genomes of 1000 actinobacteria strains.</title>
        <authorList>
            <person name="Klenk H.-P."/>
        </authorList>
    </citation>
    <scope>NUCLEOTIDE SEQUENCE [LARGE SCALE GENOMIC DNA]</scope>
    <source>
        <strain evidence="2 3">DSM 44969</strain>
    </source>
</reference>
<accession>A0A4R1HRI7</accession>
<evidence type="ECO:0000313" key="2">
    <source>
        <dbReference type="EMBL" id="TCK25224.1"/>
    </source>
</evidence>
<evidence type="ECO:0000313" key="3">
    <source>
        <dbReference type="Proteomes" id="UP000295560"/>
    </source>
</evidence>
<organism evidence="2 3">
    <name type="scientific">Pseudonocardia endophytica</name>
    <dbReference type="NCBI Taxonomy" id="401976"/>
    <lineage>
        <taxon>Bacteria</taxon>
        <taxon>Bacillati</taxon>
        <taxon>Actinomycetota</taxon>
        <taxon>Actinomycetes</taxon>
        <taxon>Pseudonocardiales</taxon>
        <taxon>Pseudonocardiaceae</taxon>
        <taxon>Pseudonocardia</taxon>
    </lineage>
</organism>